<sequence>MGTVVYNRMGSQGRGLLPDYAAVTATVLSANTGGALNLYDGTAYASGSVTRVIPAPTWSPGASATFGWIFGANDASAANSFMNGSGNQIGVSVPTPFRFNIVGGITHAYGGATAIELGIGPPGPISGGITPWSYSTPVVGGKN</sequence>
<dbReference type="AlphaFoldDB" id="A0A1K0IBX0"/>
<name>A0A1K0IBX0_CUPNE</name>
<dbReference type="EMBL" id="FMSH01000106">
    <property type="protein sequence ID" value="SCU74660.1"/>
    <property type="molecule type" value="Genomic_DNA"/>
</dbReference>
<proteinExistence type="predicted"/>
<evidence type="ECO:0000259" key="1">
    <source>
        <dbReference type="Pfam" id="PF15527"/>
    </source>
</evidence>
<dbReference type="InterPro" id="IPR029116">
    <property type="entry name" value="Ntox22"/>
</dbReference>
<dbReference type="Pfam" id="PF15527">
    <property type="entry name" value="Ntox22"/>
    <property type="match status" value="1"/>
</dbReference>
<protein>
    <recommendedName>
        <fullName evidence="1">Bacterial toxin 22 domain-containing protein</fullName>
    </recommendedName>
</protein>
<organism evidence="2">
    <name type="scientific">Cupriavidus necator</name>
    <name type="common">Alcaligenes eutrophus</name>
    <name type="synonym">Ralstonia eutropha</name>
    <dbReference type="NCBI Taxonomy" id="106590"/>
    <lineage>
        <taxon>Bacteria</taxon>
        <taxon>Pseudomonadati</taxon>
        <taxon>Pseudomonadota</taxon>
        <taxon>Betaproteobacteria</taxon>
        <taxon>Burkholderiales</taxon>
        <taxon>Burkholderiaceae</taxon>
        <taxon>Cupriavidus</taxon>
    </lineage>
</organism>
<reference evidence="2" key="1">
    <citation type="submission" date="2016-09" db="EMBL/GenBank/DDBJ databases">
        <authorList>
            <person name="Capua I."/>
            <person name="De Benedictis P."/>
            <person name="Joannis T."/>
            <person name="Lombin L.H."/>
            <person name="Cattoli G."/>
        </authorList>
    </citation>
    <scope>NUCLEOTIDE SEQUENCE</scope>
    <source>
        <strain evidence="2">B9</strain>
    </source>
</reference>
<evidence type="ECO:0000313" key="2">
    <source>
        <dbReference type="EMBL" id="SCU74660.1"/>
    </source>
</evidence>
<feature type="domain" description="Bacterial toxin 22" evidence="1">
    <location>
        <begin position="16"/>
        <end position="140"/>
    </location>
</feature>
<dbReference type="RefSeq" id="WP_422695996.1">
    <property type="nucleotide sequence ID" value="NZ_FMSH01000106.1"/>
</dbReference>
<gene>
    <name evidence="2" type="ORF">CNECB9_1940023</name>
</gene>
<accession>A0A1K0IBX0</accession>